<comment type="caution">
    <text evidence="1">The sequence shown here is derived from an EMBL/GenBank/DDBJ whole genome shotgun (WGS) entry which is preliminary data.</text>
</comment>
<organism evidence="1 2">
    <name type="scientific">Hibiscus sabdariffa</name>
    <name type="common">roselle</name>
    <dbReference type="NCBI Taxonomy" id="183260"/>
    <lineage>
        <taxon>Eukaryota</taxon>
        <taxon>Viridiplantae</taxon>
        <taxon>Streptophyta</taxon>
        <taxon>Embryophyta</taxon>
        <taxon>Tracheophyta</taxon>
        <taxon>Spermatophyta</taxon>
        <taxon>Magnoliopsida</taxon>
        <taxon>eudicotyledons</taxon>
        <taxon>Gunneridae</taxon>
        <taxon>Pentapetalae</taxon>
        <taxon>rosids</taxon>
        <taxon>malvids</taxon>
        <taxon>Malvales</taxon>
        <taxon>Malvaceae</taxon>
        <taxon>Malvoideae</taxon>
        <taxon>Hibiscus</taxon>
    </lineage>
</organism>
<name>A0ABR2GCE0_9ROSI</name>
<keyword evidence="2" id="KW-1185">Reference proteome</keyword>
<evidence type="ECO:0000313" key="1">
    <source>
        <dbReference type="EMBL" id="KAK8600475.1"/>
    </source>
</evidence>
<gene>
    <name evidence="1" type="ORF">V6N12_050329</name>
</gene>
<dbReference type="Proteomes" id="UP001472677">
    <property type="component" value="Unassembled WGS sequence"/>
</dbReference>
<dbReference type="EMBL" id="JBBPBM010000001">
    <property type="protein sequence ID" value="KAK8600475.1"/>
    <property type="molecule type" value="Genomic_DNA"/>
</dbReference>
<evidence type="ECO:0000313" key="2">
    <source>
        <dbReference type="Proteomes" id="UP001472677"/>
    </source>
</evidence>
<reference evidence="1 2" key="1">
    <citation type="journal article" date="2024" name="G3 (Bethesda)">
        <title>Genome assembly of Hibiscus sabdariffa L. provides insights into metabolisms of medicinal natural products.</title>
        <authorList>
            <person name="Kim T."/>
        </authorList>
    </citation>
    <scope>NUCLEOTIDE SEQUENCE [LARGE SCALE GENOMIC DNA]</scope>
    <source>
        <strain evidence="1">TK-2024</strain>
        <tissue evidence="1">Old leaves</tissue>
    </source>
</reference>
<accession>A0ABR2GCE0</accession>
<sequence length="70" mass="7964">MSESTFAFICDKLEPVVMKKNTTLCDVISVCQRLAVCIWRLATGEPLRIVSKRFSLEIGEEEDGEKMRVL</sequence>
<protein>
    <submittedName>
        <fullName evidence="1">Uncharacterized protein</fullName>
    </submittedName>
</protein>
<proteinExistence type="predicted"/>